<proteinExistence type="predicted"/>
<dbReference type="STRING" id="871325.SAMN05444349_12413"/>
<sequence length="130" mass="14588">MKTTKISNPIVVEEIRKQMAEATVYNKGLMSTVFLSENGSFSTNMASYSGNLDEIHTIVKNGITVIACAVASTNRPYPDDGGGILININRLEGFSSRIVYQEYISMNKGYKKKIRCIYFKDSNPEFSPWE</sequence>
<dbReference type="EMBL" id="FQVD01000024">
    <property type="protein sequence ID" value="SHF53248.1"/>
    <property type="molecule type" value="Genomic_DNA"/>
</dbReference>
<dbReference type="AlphaFoldDB" id="A0A1M5CES9"/>
<accession>A0A1M5CES9</accession>
<dbReference type="RefSeq" id="WP_139262186.1">
    <property type="nucleotide sequence ID" value="NZ_FQVD01000024.1"/>
</dbReference>
<organism evidence="1 2">
    <name type="scientific">Bacteroides faecichinchillae</name>
    <dbReference type="NCBI Taxonomy" id="871325"/>
    <lineage>
        <taxon>Bacteria</taxon>
        <taxon>Pseudomonadati</taxon>
        <taxon>Bacteroidota</taxon>
        <taxon>Bacteroidia</taxon>
        <taxon>Bacteroidales</taxon>
        <taxon>Bacteroidaceae</taxon>
        <taxon>Bacteroides</taxon>
    </lineage>
</organism>
<reference evidence="1 2" key="1">
    <citation type="submission" date="2016-11" db="EMBL/GenBank/DDBJ databases">
        <authorList>
            <person name="Jaros S."/>
            <person name="Januszkiewicz K."/>
            <person name="Wedrychowicz H."/>
        </authorList>
    </citation>
    <scope>NUCLEOTIDE SEQUENCE [LARGE SCALE GENOMIC DNA]</scope>
    <source>
        <strain evidence="1 2">DSM 26883</strain>
    </source>
</reference>
<protein>
    <submittedName>
        <fullName evidence="1">Uncharacterized protein</fullName>
    </submittedName>
</protein>
<keyword evidence="2" id="KW-1185">Reference proteome</keyword>
<gene>
    <name evidence="1" type="ORF">SAMN05444349_12413</name>
</gene>
<evidence type="ECO:0000313" key="2">
    <source>
        <dbReference type="Proteomes" id="UP000184436"/>
    </source>
</evidence>
<evidence type="ECO:0000313" key="1">
    <source>
        <dbReference type="EMBL" id="SHF53248.1"/>
    </source>
</evidence>
<name>A0A1M5CES9_9BACE</name>
<dbReference type="Proteomes" id="UP000184436">
    <property type="component" value="Unassembled WGS sequence"/>
</dbReference>